<name>A0A0P1FQ69_9RHOB</name>
<evidence type="ECO:0000256" key="1">
    <source>
        <dbReference type="SAM" id="Phobius"/>
    </source>
</evidence>
<keyword evidence="1" id="KW-0812">Transmembrane</keyword>
<keyword evidence="1" id="KW-0472">Membrane</keyword>
<gene>
    <name evidence="2" type="ORF">TL5118_00065</name>
    <name evidence="3" type="ORF">TL5120_00096</name>
</gene>
<keyword evidence="1" id="KW-1133">Transmembrane helix</keyword>
<proteinExistence type="predicted"/>
<dbReference type="RefSeq" id="WP_058241678.1">
    <property type="nucleotide sequence ID" value="NZ_CYSB01000004.1"/>
</dbReference>
<protein>
    <submittedName>
        <fullName evidence="3">Uncharacterized protein</fullName>
    </submittedName>
</protein>
<reference evidence="3 5" key="2">
    <citation type="submission" date="2015-09" db="EMBL/GenBank/DDBJ databases">
        <authorList>
            <consortium name="Swine Surveillance"/>
        </authorList>
    </citation>
    <scope>NUCLEOTIDE SEQUENCE [LARGE SCALE GENOMIC DNA]</scope>
    <source>
        <strain evidence="3 5">5120</strain>
    </source>
</reference>
<feature type="transmembrane region" description="Helical" evidence="1">
    <location>
        <begin position="12"/>
        <end position="31"/>
    </location>
</feature>
<evidence type="ECO:0000313" key="5">
    <source>
        <dbReference type="Proteomes" id="UP000051887"/>
    </source>
</evidence>
<reference evidence="2 4" key="1">
    <citation type="submission" date="2015-09" db="EMBL/GenBank/DDBJ databases">
        <authorList>
            <person name="Rodrigo-Torres L."/>
            <person name="Arahal D.R."/>
        </authorList>
    </citation>
    <scope>NUCLEOTIDE SEQUENCE [LARGE SCALE GENOMIC DNA]</scope>
    <source>
        <strain evidence="2 4">CECT 5118</strain>
    </source>
</reference>
<evidence type="ECO:0000313" key="3">
    <source>
        <dbReference type="EMBL" id="CUH70323.1"/>
    </source>
</evidence>
<sequence length="106" mass="11891">MPKLVRLYITNVLIGFAVAAAFVAMLLWFNLGNLWSLVSNSDVGLLAVFLLWFSNGIVFAGVQFGIAVMRLKEDEPKTGRGRPIRVDYSQPVRVRQEAPAKRTQLR</sequence>
<dbReference type="EMBL" id="CYSC01000003">
    <property type="protein sequence ID" value="CUH70323.1"/>
    <property type="molecule type" value="Genomic_DNA"/>
</dbReference>
<dbReference type="EMBL" id="CYSB01000004">
    <property type="protein sequence ID" value="CUH62544.1"/>
    <property type="molecule type" value="Genomic_DNA"/>
</dbReference>
<evidence type="ECO:0000313" key="4">
    <source>
        <dbReference type="Proteomes" id="UP000051086"/>
    </source>
</evidence>
<dbReference type="AlphaFoldDB" id="A0A0P1FQ69"/>
<feature type="transmembrane region" description="Helical" evidence="1">
    <location>
        <begin position="43"/>
        <end position="68"/>
    </location>
</feature>
<dbReference type="OrthoDB" id="8115457at2"/>
<dbReference type="Proteomes" id="UP000051086">
    <property type="component" value="Unassembled WGS sequence"/>
</dbReference>
<evidence type="ECO:0000313" key="2">
    <source>
        <dbReference type="EMBL" id="CUH62544.1"/>
    </source>
</evidence>
<keyword evidence="4" id="KW-1185">Reference proteome</keyword>
<dbReference type="Proteomes" id="UP000051887">
    <property type="component" value="Unassembled WGS sequence"/>
</dbReference>
<organism evidence="3 5">
    <name type="scientific">Thalassovita autumnalis</name>
    <dbReference type="NCBI Taxonomy" id="2072972"/>
    <lineage>
        <taxon>Bacteria</taxon>
        <taxon>Pseudomonadati</taxon>
        <taxon>Pseudomonadota</taxon>
        <taxon>Alphaproteobacteria</taxon>
        <taxon>Rhodobacterales</taxon>
        <taxon>Roseobacteraceae</taxon>
        <taxon>Thalassovita</taxon>
    </lineage>
</organism>
<accession>A0A0P1FQ69</accession>